<organism evidence="1 2">
    <name type="scientific">Diversispora epigaea</name>
    <dbReference type="NCBI Taxonomy" id="1348612"/>
    <lineage>
        <taxon>Eukaryota</taxon>
        <taxon>Fungi</taxon>
        <taxon>Fungi incertae sedis</taxon>
        <taxon>Mucoromycota</taxon>
        <taxon>Glomeromycotina</taxon>
        <taxon>Glomeromycetes</taxon>
        <taxon>Diversisporales</taxon>
        <taxon>Diversisporaceae</taxon>
        <taxon>Diversispora</taxon>
    </lineage>
</organism>
<dbReference type="EMBL" id="PQFF01000123">
    <property type="protein sequence ID" value="RHZ80827.1"/>
    <property type="molecule type" value="Genomic_DNA"/>
</dbReference>
<keyword evidence="2" id="KW-1185">Reference proteome</keyword>
<protein>
    <submittedName>
        <fullName evidence="1">Uncharacterized protein</fullName>
    </submittedName>
</protein>
<evidence type="ECO:0000313" key="1">
    <source>
        <dbReference type="EMBL" id="RHZ80827.1"/>
    </source>
</evidence>
<gene>
    <name evidence="1" type="ORF">Glove_132g41</name>
</gene>
<sequence>MVMESNPMDSIEEGNELLEKISKVCSPHLTTFSFLIMIVLKYCGEGRLKKLYLCIIEMEDKLDDYDFLDFEGEDALIREFYDIDSDYTDEGEDEDYDVMKGRRGRGRGRRIL</sequence>
<proteinExistence type="predicted"/>
<evidence type="ECO:0000313" key="2">
    <source>
        <dbReference type="Proteomes" id="UP000266861"/>
    </source>
</evidence>
<reference evidence="1 2" key="1">
    <citation type="submission" date="2018-08" db="EMBL/GenBank/DDBJ databases">
        <title>Genome and evolution of the arbuscular mycorrhizal fungus Diversispora epigaea (formerly Glomus versiforme) and its bacterial endosymbionts.</title>
        <authorList>
            <person name="Sun X."/>
            <person name="Fei Z."/>
            <person name="Harrison M."/>
        </authorList>
    </citation>
    <scope>NUCLEOTIDE SEQUENCE [LARGE SCALE GENOMIC DNA]</scope>
    <source>
        <strain evidence="1 2">IT104</strain>
    </source>
</reference>
<dbReference type="AlphaFoldDB" id="A0A397J0E0"/>
<comment type="caution">
    <text evidence="1">The sequence shown here is derived from an EMBL/GenBank/DDBJ whole genome shotgun (WGS) entry which is preliminary data.</text>
</comment>
<dbReference type="Proteomes" id="UP000266861">
    <property type="component" value="Unassembled WGS sequence"/>
</dbReference>
<accession>A0A397J0E0</accession>
<name>A0A397J0E0_9GLOM</name>